<dbReference type="InterPro" id="IPR051927">
    <property type="entry name" value="Zn_Chap_cDPG_Synth"/>
</dbReference>
<dbReference type="GO" id="GO:0016787">
    <property type="term" value="F:hydrolase activity"/>
    <property type="evidence" value="ECO:0007669"/>
    <property type="project" value="UniProtKB-KW"/>
</dbReference>
<dbReference type="PANTHER" id="PTHR43603">
    <property type="entry name" value="COBW DOMAIN-CONTAINING PROTEIN DDB_G0274527"/>
    <property type="match status" value="1"/>
</dbReference>
<evidence type="ECO:0000256" key="1">
    <source>
        <dbReference type="ARBA" id="ARBA00022741"/>
    </source>
</evidence>
<organism evidence="7 8">
    <name type="scientific">Hondaea fermentalgiana</name>
    <dbReference type="NCBI Taxonomy" id="2315210"/>
    <lineage>
        <taxon>Eukaryota</taxon>
        <taxon>Sar</taxon>
        <taxon>Stramenopiles</taxon>
        <taxon>Bigyra</taxon>
        <taxon>Labyrinthulomycetes</taxon>
        <taxon>Thraustochytrida</taxon>
        <taxon>Thraustochytriidae</taxon>
        <taxon>Hondaea</taxon>
    </lineage>
</organism>
<accession>A0A2R5GM99</accession>
<keyword evidence="1" id="KW-0547">Nucleotide-binding</keyword>
<evidence type="ECO:0000256" key="4">
    <source>
        <dbReference type="ARBA" id="ARBA00034320"/>
    </source>
</evidence>
<evidence type="ECO:0000256" key="3">
    <source>
        <dbReference type="ARBA" id="ARBA00023186"/>
    </source>
</evidence>
<dbReference type="InterPro" id="IPR036627">
    <property type="entry name" value="CobW-likC_sf"/>
</dbReference>
<evidence type="ECO:0000256" key="5">
    <source>
        <dbReference type="ARBA" id="ARBA00049117"/>
    </source>
</evidence>
<gene>
    <name evidence="7" type="ORF">FCC1311_056422</name>
</gene>
<name>A0A2R5GM99_9STRA</name>
<evidence type="ECO:0000313" key="7">
    <source>
        <dbReference type="EMBL" id="GBG29421.1"/>
    </source>
</evidence>
<keyword evidence="8" id="KW-1185">Reference proteome</keyword>
<dbReference type="PANTHER" id="PTHR43603:SF1">
    <property type="entry name" value="ZINC-REGULATED GTPASE METALLOPROTEIN ACTIVATOR 1"/>
    <property type="match status" value="1"/>
</dbReference>
<reference evidence="7 8" key="1">
    <citation type="submission" date="2017-12" db="EMBL/GenBank/DDBJ databases">
        <title>Sequencing, de novo assembly and annotation of complete genome of a new Thraustochytrid species, strain FCC1311.</title>
        <authorList>
            <person name="Sedici K."/>
            <person name="Godart F."/>
            <person name="Aiese Cigliano R."/>
            <person name="Sanseverino W."/>
            <person name="Barakat M."/>
            <person name="Ortet P."/>
            <person name="Marechal E."/>
            <person name="Cagnac O."/>
            <person name="Amato A."/>
        </authorList>
    </citation>
    <scope>NUCLEOTIDE SEQUENCE [LARGE SCALE GENOMIC DNA]</scope>
</reference>
<keyword evidence="3" id="KW-0143">Chaperone</keyword>
<dbReference type="InterPro" id="IPR003495">
    <property type="entry name" value="CobW/HypB/UreG_nucleotide-bd"/>
</dbReference>
<dbReference type="SUPFAM" id="SSF52540">
    <property type="entry name" value="P-loop containing nucleoside triphosphate hydrolases"/>
    <property type="match status" value="1"/>
</dbReference>
<dbReference type="AlphaFoldDB" id="A0A2R5GM99"/>
<protein>
    <submittedName>
        <fullName evidence="7">COBW domain-containing protein DDB_G0274527</fullName>
    </submittedName>
</protein>
<evidence type="ECO:0000313" key="8">
    <source>
        <dbReference type="Proteomes" id="UP000241890"/>
    </source>
</evidence>
<dbReference type="GO" id="GO:0000166">
    <property type="term" value="F:nucleotide binding"/>
    <property type="evidence" value="ECO:0007669"/>
    <property type="project" value="UniProtKB-KW"/>
</dbReference>
<feature type="domain" description="CobW C-terminal" evidence="6">
    <location>
        <begin position="275"/>
        <end position="416"/>
    </location>
</feature>
<comment type="similarity">
    <text evidence="4">Belongs to the SIMIBI class G3E GTPase family. ZNG1 subfamily.</text>
</comment>
<dbReference type="EMBL" id="BEYU01000057">
    <property type="protein sequence ID" value="GBG29421.1"/>
    <property type="molecule type" value="Genomic_DNA"/>
</dbReference>
<evidence type="ECO:0000259" key="6">
    <source>
        <dbReference type="SMART" id="SM00833"/>
    </source>
</evidence>
<dbReference type="SMART" id="SM00833">
    <property type="entry name" value="CobW_C"/>
    <property type="match status" value="1"/>
</dbReference>
<dbReference type="InParanoid" id="A0A2R5GM99"/>
<comment type="caution">
    <text evidence="7">The sequence shown here is derived from an EMBL/GenBank/DDBJ whole genome shotgun (WGS) entry which is preliminary data.</text>
</comment>
<proteinExistence type="inferred from homology"/>
<keyword evidence="2" id="KW-0378">Hydrolase</keyword>
<sequence length="422" mass="45593">MTRVVALCGFLGVGKTTTLQHVLTQCPDDVSVGVVANDVAKVNIDAQLVKSVAEDAQGKLVSVQLENGCACCTASDDLVESIESLVANREDGFDYIIVEASGVAEAGQLREVLSELPCDILRGQDSQPFVITVVDAYDFLDQCRSADMLRDRPDLVGDAATTDAKRSVVDLLMEQVEHADSVILNKIDRLEGAVTRLEKLQAIVSGLARDEAEVHTSEFGAIDLLDLVAANAGGSSKAHNHCHADEICKHGSHCAHHHEKCNEGCARDHKSKYGISSFVFSSSRAFHGPTLAKTVLQPIAALQRAEDVAFDRTFSRGGDDAEQKEVDRDQALAETADVENPFCGVVRAKGFIWIDRQPSIKLYWSLAGKSFAVTPAGTWADEGDESTDQRRQELVFVGIGLEAQRQRILDLLEAALVPVPAE</sequence>
<dbReference type="OrthoDB" id="272672at2759"/>
<dbReference type="SUPFAM" id="SSF90002">
    <property type="entry name" value="Hypothetical protein YjiA, C-terminal domain"/>
    <property type="match status" value="1"/>
</dbReference>
<dbReference type="Pfam" id="PF02492">
    <property type="entry name" value="cobW"/>
    <property type="match status" value="1"/>
</dbReference>
<dbReference type="Gene3D" id="3.40.50.300">
    <property type="entry name" value="P-loop containing nucleotide triphosphate hydrolases"/>
    <property type="match status" value="1"/>
</dbReference>
<dbReference type="Pfam" id="PF07683">
    <property type="entry name" value="CobW_C"/>
    <property type="match status" value="1"/>
</dbReference>
<dbReference type="CDD" id="cd03112">
    <property type="entry name" value="CobW-like"/>
    <property type="match status" value="1"/>
</dbReference>
<dbReference type="InterPro" id="IPR027417">
    <property type="entry name" value="P-loop_NTPase"/>
</dbReference>
<dbReference type="InterPro" id="IPR011629">
    <property type="entry name" value="CobW-like_C"/>
</dbReference>
<evidence type="ECO:0000256" key="2">
    <source>
        <dbReference type="ARBA" id="ARBA00022801"/>
    </source>
</evidence>
<comment type="catalytic activity">
    <reaction evidence="5">
        <text>GTP + H2O = GDP + phosphate + H(+)</text>
        <dbReference type="Rhea" id="RHEA:19669"/>
        <dbReference type="ChEBI" id="CHEBI:15377"/>
        <dbReference type="ChEBI" id="CHEBI:15378"/>
        <dbReference type="ChEBI" id="CHEBI:37565"/>
        <dbReference type="ChEBI" id="CHEBI:43474"/>
        <dbReference type="ChEBI" id="CHEBI:58189"/>
    </reaction>
    <physiologicalReaction direction="left-to-right" evidence="5">
        <dbReference type="Rhea" id="RHEA:19670"/>
    </physiologicalReaction>
</comment>
<dbReference type="Gene3D" id="3.30.1220.10">
    <property type="entry name" value="CobW-like, C-terminal domain"/>
    <property type="match status" value="1"/>
</dbReference>
<dbReference type="Proteomes" id="UP000241890">
    <property type="component" value="Unassembled WGS sequence"/>
</dbReference>